<accession>D2VZJ0</accession>
<dbReference type="RefSeq" id="XP_002670599.1">
    <property type="nucleotide sequence ID" value="XM_002670553.1"/>
</dbReference>
<proteinExistence type="inferred from homology"/>
<organism evidence="4">
    <name type="scientific">Naegleria gruberi</name>
    <name type="common">Amoeba</name>
    <dbReference type="NCBI Taxonomy" id="5762"/>
    <lineage>
        <taxon>Eukaryota</taxon>
        <taxon>Discoba</taxon>
        <taxon>Heterolobosea</taxon>
        <taxon>Tetramitia</taxon>
        <taxon>Eutetramitia</taxon>
        <taxon>Vahlkampfiidae</taxon>
        <taxon>Naegleria</taxon>
    </lineage>
</organism>
<dbReference type="PANTHER" id="PTHR15323:SF6">
    <property type="entry name" value="CELL DIVISION CYCLE PROTEIN 123 HOMOLOG"/>
    <property type="match status" value="1"/>
</dbReference>
<dbReference type="AlphaFoldDB" id="D2VZJ0"/>
<evidence type="ECO:0000313" key="3">
    <source>
        <dbReference type="EMBL" id="EFC37855.1"/>
    </source>
</evidence>
<dbReference type="OrthoDB" id="10256544at2759"/>
<dbReference type="Proteomes" id="UP000006671">
    <property type="component" value="Unassembled WGS sequence"/>
</dbReference>
<dbReference type="OMA" id="WMIEINS"/>
<dbReference type="PANTHER" id="PTHR15323">
    <property type="entry name" value="D123 PROTEIN"/>
    <property type="match status" value="1"/>
</dbReference>
<comment type="similarity">
    <text evidence="1">Belongs to the CDC123 family.</text>
</comment>
<feature type="region of interest" description="Disordered" evidence="2">
    <location>
        <begin position="426"/>
        <end position="448"/>
    </location>
</feature>
<sequence length="448" mass="52577">MSSQESPSSHKKFYDFRVEDWYDCCFDGNPLTFVTKFMPITIEQANAVVHLYEIFHKYPRQLIPELSNRTDLDEEKVYYYLKGAKVKLMKRFANCEPSNIVENFYLFESVSNEGSEVDLENYEPNLRKQKIFTQKDATLIQQLALNLHETFESMPSDCEYRNNGYFVRASTRSPKDGCLKHRESFMEHLKQELVKNSQDSNRELTYNEPLAVVRTLNAKLCVQNAMQAMNLVIHSERMYADLFRALLFIDEKLKKTPECELPGQKFVARLFKKMKRPEYEFRVFVKYFEKEMKHQVTGITQYFRTCYLEDIQHGTLKEQIQKGIEELAQEVSKRLSTTENFVLDVSVEYDKNETGDCTVSKIWMIEINSFSKQASPCMFDWNDPVSNEILMGNRPMEFRVLTKPLTLKEGREELAKDIREMLEEINGAVPPEAEESNDEDKKKNCSIQ</sequence>
<feature type="compositionally biased region" description="Basic and acidic residues" evidence="2">
    <location>
        <begin position="439"/>
        <end position="448"/>
    </location>
</feature>
<dbReference type="KEGG" id="ngr:NAEGRDRAFT_74505"/>
<gene>
    <name evidence="3" type="ORF">NAEGRDRAFT_74505</name>
</gene>
<evidence type="ECO:0000256" key="1">
    <source>
        <dbReference type="ARBA" id="ARBA00011047"/>
    </source>
</evidence>
<evidence type="ECO:0000313" key="4">
    <source>
        <dbReference type="Proteomes" id="UP000006671"/>
    </source>
</evidence>
<evidence type="ECO:0000256" key="2">
    <source>
        <dbReference type="SAM" id="MobiDB-lite"/>
    </source>
</evidence>
<dbReference type="EMBL" id="GG738914">
    <property type="protein sequence ID" value="EFC37855.1"/>
    <property type="molecule type" value="Genomic_DNA"/>
</dbReference>
<name>D2VZJ0_NAEGR</name>
<dbReference type="GO" id="GO:0005737">
    <property type="term" value="C:cytoplasm"/>
    <property type="evidence" value="ECO:0007669"/>
    <property type="project" value="TreeGrafter"/>
</dbReference>
<keyword evidence="4" id="KW-1185">Reference proteome</keyword>
<dbReference type="Pfam" id="PF07065">
    <property type="entry name" value="D123"/>
    <property type="match status" value="1"/>
</dbReference>
<dbReference type="VEuPathDB" id="AmoebaDB:NAEGRDRAFT_74505"/>
<dbReference type="InParanoid" id="D2VZJ0"/>
<dbReference type="STRING" id="5762.D2VZJ0"/>
<dbReference type="GeneID" id="8853655"/>
<protein>
    <submittedName>
        <fullName evidence="3">Predicted protein</fullName>
    </submittedName>
</protein>
<reference evidence="3 4" key="1">
    <citation type="journal article" date="2010" name="Cell">
        <title>The genome of Naegleria gruberi illuminates early eukaryotic versatility.</title>
        <authorList>
            <person name="Fritz-Laylin L.K."/>
            <person name="Prochnik S.E."/>
            <person name="Ginger M.L."/>
            <person name="Dacks J.B."/>
            <person name="Carpenter M.L."/>
            <person name="Field M.C."/>
            <person name="Kuo A."/>
            <person name="Paredez A."/>
            <person name="Chapman J."/>
            <person name="Pham J."/>
            <person name="Shu S."/>
            <person name="Neupane R."/>
            <person name="Cipriano M."/>
            <person name="Mancuso J."/>
            <person name="Tu H."/>
            <person name="Salamov A."/>
            <person name="Lindquist E."/>
            <person name="Shapiro H."/>
            <person name="Lucas S."/>
            <person name="Grigoriev I.V."/>
            <person name="Cande W.Z."/>
            <person name="Fulton C."/>
            <person name="Rokhsar D.S."/>
            <person name="Dawson S.C."/>
        </authorList>
    </citation>
    <scope>NUCLEOTIDE SEQUENCE [LARGE SCALE GENOMIC DNA]</scope>
    <source>
        <strain evidence="3 4">NEG-M</strain>
    </source>
</reference>
<dbReference type="InterPro" id="IPR009772">
    <property type="entry name" value="CDC123"/>
</dbReference>